<evidence type="ECO:0000256" key="5">
    <source>
        <dbReference type="ARBA" id="ARBA00022917"/>
    </source>
</evidence>
<name>A0A7U7GA47_9GAMM</name>
<feature type="domain" description="Glutamyl/glutaminyl-tRNA synthetase class Ib catalytic" evidence="8">
    <location>
        <begin position="26"/>
        <end position="320"/>
    </location>
</feature>
<proteinExistence type="inferred from homology"/>
<dbReference type="InterPro" id="IPR008925">
    <property type="entry name" value="aa_tRNA-synth_I_cd-bd_sf"/>
</dbReference>
<dbReference type="EC" id="6.1.1.17" evidence="7"/>
<dbReference type="InterPro" id="IPR020751">
    <property type="entry name" value="aa-tRNA-synth_I_codon-bd_sub2"/>
</dbReference>
<reference evidence="10 11" key="1">
    <citation type="journal article" date="2014" name="ISME J.">
        <title>Candidatus Competibacter-lineage genomes retrieved from metagenomes reveal functional metabolic diversity.</title>
        <authorList>
            <person name="McIlroy S.J."/>
            <person name="Albertsen M."/>
            <person name="Andresen E.K."/>
            <person name="Saunders A.M."/>
            <person name="Kristiansen R."/>
            <person name="Stokholm-Bjerregaard M."/>
            <person name="Nielsen K.L."/>
            <person name="Nielsen P.H."/>
        </authorList>
    </citation>
    <scope>NUCLEOTIDE SEQUENCE [LARGE SCALE GENOMIC DNA]</scope>
    <source>
        <strain evidence="10 11">Run_B_J11</strain>
    </source>
</reference>
<evidence type="ECO:0000313" key="11">
    <source>
        <dbReference type="Proteomes" id="UP000019184"/>
    </source>
</evidence>
<evidence type="ECO:0000259" key="9">
    <source>
        <dbReference type="Pfam" id="PF19269"/>
    </source>
</evidence>
<comment type="subcellular location">
    <subcellularLocation>
        <location evidence="7">Cytoplasm</location>
    </subcellularLocation>
</comment>
<dbReference type="AlphaFoldDB" id="A0A7U7GA47"/>
<comment type="similarity">
    <text evidence="1 7">Belongs to the class-I aminoacyl-tRNA synthetase family. Glutamate--tRNA ligase type 1 subfamily.</text>
</comment>
<dbReference type="Pfam" id="PF19269">
    <property type="entry name" value="Anticodon_2"/>
    <property type="match status" value="1"/>
</dbReference>
<dbReference type="PANTHER" id="PTHR43311:SF2">
    <property type="entry name" value="GLUTAMATE--TRNA LIGASE, MITOCHONDRIAL-RELATED"/>
    <property type="match status" value="1"/>
</dbReference>
<dbReference type="Gene3D" id="3.40.50.620">
    <property type="entry name" value="HUPs"/>
    <property type="match status" value="1"/>
</dbReference>
<keyword evidence="2 7" id="KW-0436">Ligase</keyword>
<comment type="caution">
    <text evidence="10">The sequence shown here is derived from an EMBL/GenBank/DDBJ whole genome shotgun (WGS) entry which is preliminary data.</text>
</comment>
<dbReference type="Proteomes" id="UP000019184">
    <property type="component" value="Unassembled WGS sequence"/>
</dbReference>
<organism evidence="10 11">
    <name type="scientific">Candidatus Contendobacter odensis Run_B_J11</name>
    <dbReference type="NCBI Taxonomy" id="1400861"/>
    <lineage>
        <taxon>Bacteria</taxon>
        <taxon>Pseudomonadati</taxon>
        <taxon>Pseudomonadota</taxon>
        <taxon>Gammaproteobacteria</taxon>
        <taxon>Candidatus Competibacteraceae</taxon>
        <taxon>Candidatus Contendibacter</taxon>
    </lineage>
</organism>
<comment type="caution">
    <text evidence="7">Lacks conserved residue(s) required for the propagation of feature annotation.</text>
</comment>
<dbReference type="InterPro" id="IPR020058">
    <property type="entry name" value="Glu/Gln-tRNA-synth_Ib_cat-dom"/>
</dbReference>
<dbReference type="Pfam" id="PF00749">
    <property type="entry name" value="tRNA-synt_1c"/>
    <property type="match status" value="1"/>
</dbReference>
<comment type="catalytic activity">
    <reaction evidence="7">
        <text>tRNA(Glu) + L-glutamate + ATP = L-glutamyl-tRNA(Glu) + AMP + diphosphate</text>
        <dbReference type="Rhea" id="RHEA:23540"/>
        <dbReference type="Rhea" id="RHEA-COMP:9663"/>
        <dbReference type="Rhea" id="RHEA-COMP:9680"/>
        <dbReference type="ChEBI" id="CHEBI:29985"/>
        <dbReference type="ChEBI" id="CHEBI:30616"/>
        <dbReference type="ChEBI" id="CHEBI:33019"/>
        <dbReference type="ChEBI" id="CHEBI:78442"/>
        <dbReference type="ChEBI" id="CHEBI:78520"/>
        <dbReference type="ChEBI" id="CHEBI:456215"/>
        <dbReference type="EC" id="6.1.1.17"/>
    </reaction>
</comment>
<dbReference type="GO" id="GO:0006424">
    <property type="term" value="P:glutamyl-tRNA aminoacylation"/>
    <property type="evidence" value="ECO:0007669"/>
    <property type="project" value="UniProtKB-UniRule"/>
</dbReference>
<dbReference type="InterPro" id="IPR000924">
    <property type="entry name" value="Glu/Gln-tRNA-synth"/>
</dbReference>
<keyword evidence="6 7" id="KW-0030">Aminoacyl-tRNA synthetase</keyword>
<dbReference type="InterPro" id="IPR049940">
    <property type="entry name" value="GluQ/Sye"/>
</dbReference>
<dbReference type="SUPFAM" id="SSF52374">
    <property type="entry name" value="Nucleotidylyl transferase"/>
    <property type="match status" value="1"/>
</dbReference>
<dbReference type="InterPro" id="IPR004527">
    <property type="entry name" value="Glu-tRNA-ligase_bac/mito"/>
</dbReference>
<accession>A0A7U7GA47</accession>
<dbReference type="InterPro" id="IPR001412">
    <property type="entry name" value="aa-tRNA-synth_I_CS"/>
</dbReference>
<dbReference type="GO" id="GO:0005829">
    <property type="term" value="C:cytosol"/>
    <property type="evidence" value="ECO:0007669"/>
    <property type="project" value="TreeGrafter"/>
</dbReference>
<evidence type="ECO:0000256" key="4">
    <source>
        <dbReference type="ARBA" id="ARBA00022840"/>
    </source>
</evidence>
<feature type="short sequence motif" description="'HIGH' region" evidence="7">
    <location>
        <begin position="32"/>
        <end position="42"/>
    </location>
</feature>
<dbReference type="SUPFAM" id="SSF48163">
    <property type="entry name" value="An anticodon-binding domain of class I aminoacyl-tRNA synthetases"/>
    <property type="match status" value="1"/>
</dbReference>
<sequence length="488" mass="54745">MDTYTAIFGGVSAFRYHDWTMTIKTIKTRFAPSPTGYLHLGNVRTALFNALWSRHWGGQFLLRIEDTDQERSRSEYVAALLEDLRWLGLEWQEGPEVGGPQAPYAQSERAAIYAQYYKLLETTDQAYPCFCTPVELALSRKLQLAAGRPPRYAGTCARLSEAERQARRARGLQPTLRFRVPMAQTVEFTDRVRGPQRFASADIGDFVIRRADDTPQFFFANAVDDALMEVTQVLRGEDHLTNTPRQLLLLQALGLPAPEYGHLALIVGSDGGPLSKREGDLSLRELRAAGYLPEALLNYLARLGHSYERDSWMDPAELAAGFAPERLGRAPARYDAAQLLHWQSEAVRHTHPERLWDWMRLAIHARVPLACQEEFIATVRPNVRFPSDAGFWAERLFGAVLTATPESQAVIFQAGPGFFTHALAAYAEQGAAYQPLVEDLRRRTGLKGKALFMPLRAALTGETHGPELARVLALLSPERIRQRLQACC</sequence>
<dbReference type="InterPro" id="IPR014729">
    <property type="entry name" value="Rossmann-like_a/b/a_fold"/>
</dbReference>
<dbReference type="Gene3D" id="1.10.10.350">
    <property type="match status" value="1"/>
</dbReference>
<dbReference type="PRINTS" id="PR00987">
    <property type="entry name" value="TRNASYNTHGLU"/>
</dbReference>
<evidence type="ECO:0000256" key="7">
    <source>
        <dbReference type="HAMAP-Rule" id="MF_00022"/>
    </source>
</evidence>
<dbReference type="InterPro" id="IPR033910">
    <property type="entry name" value="GluRS_core"/>
</dbReference>
<dbReference type="NCBIfam" id="TIGR00464">
    <property type="entry name" value="gltX_bact"/>
    <property type="match status" value="1"/>
</dbReference>
<evidence type="ECO:0000256" key="6">
    <source>
        <dbReference type="ARBA" id="ARBA00023146"/>
    </source>
</evidence>
<protein>
    <recommendedName>
        <fullName evidence="7">Glutamate--tRNA ligase</fullName>
        <ecNumber evidence="7">6.1.1.17</ecNumber>
    </recommendedName>
    <alternativeName>
        <fullName evidence="7">Glutamyl-tRNA synthetase</fullName>
        <shortName evidence="7">GluRS</shortName>
    </alternativeName>
</protein>
<evidence type="ECO:0000256" key="3">
    <source>
        <dbReference type="ARBA" id="ARBA00022741"/>
    </source>
</evidence>
<comment type="subunit">
    <text evidence="7">Monomer.</text>
</comment>
<evidence type="ECO:0000256" key="1">
    <source>
        <dbReference type="ARBA" id="ARBA00007894"/>
    </source>
</evidence>
<dbReference type="GO" id="GO:0008270">
    <property type="term" value="F:zinc ion binding"/>
    <property type="evidence" value="ECO:0007669"/>
    <property type="project" value="InterPro"/>
</dbReference>
<dbReference type="HAMAP" id="MF_00022">
    <property type="entry name" value="Glu_tRNA_synth_type1"/>
    <property type="match status" value="1"/>
</dbReference>
<dbReference type="CDD" id="cd00808">
    <property type="entry name" value="GluRS_core"/>
    <property type="match status" value="1"/>
</dbReference>
<comment type="function">
    <text evidence="7">Catalyzes the attachment of glutamate to tRNA(Glu) in a two-step reaction: glutamate is first activated by ATP to form Glu-AMP and then transferred to the acceptor end of tRNA(Glu).</text>
</comment>
<evidence type="ECO:0000313" key="10">
    <source>
        <dbReference type="EMBL" id="CDH44376.1"/>
    </source>
</evidence>
<dbReference type="GO" id="GO:0004818">
    <property type="term" value="F:glutamate-tRNA ligase activity"/>
    <property type="evidence" value="ECO:0007669"/>
    <property type="project" value="UniProtKB-UniRule"/>
</dbReference>
<keyword evidence="7" id="KW-0963">Cytoplasm</keyword>
<keyword evidence="3 7" id="KW-0547">Nucleotide-binding</keyword>
<dbReference type="InterPro" id="IPR045462">
    <property type="entry name" value="aa-tRNA-synth_I_cd-bd"/>
</dbReference>
<feature type="short sequence motif" description="'KMSKS' region" evidence="7">
    <location>
        <begin position="273"/>
        <end position="277"/>
    </location>
</feature>
<keyword evidence="11" id="KW-1185">Reference proteome</keyword>
<keyword evidence="5 7" id="KW-0648">Protein biosynthesis</keyword>
<dbReference type="PANTHER" id="PTHR43311">
    <property type="entry name" value="GLUTAMATE--TRNA LIGASE"/>
    <property type="match status" value="1"/>
</dbReference>
<dbReference type="GO" id="GO:0000049">
    <property type="term" value="F:tRNA binding"/>
    <property type="evidence" value="ECO:0007669"/>
    <property type="project" value="InterPro"/>
</dbReference>
<feature type="domain" description="Aminoacyl-tRNA synthetase class I anticodon-binding" evidence="9">
    <location>
        <begin position="431"/>
        <end position="486"/>
    </location>
</feature>
<evidence type="ECO:0000259" key="8">
    <source>
        <dbReference type="Pfam" id="PF00749"/>
    </source>
</evidence>
<feature type="binding site" evidence="7">
    <location>
        <position position="276"/>
    </location>
    <ligand>
        <name>ATP</name>
        <dbReference type="ChEBI" id="CHEBI:30616"/>
    </ligand>
</feature>
<keyword evidence="4 7" id="KW-0067">ATP-binding</keyword>
<dbReference type="GO" id="GO:0005524">
    <property type="term" value="F:ATP binding"/>
    <property type="evidence" value="ECO:0007669"/>
    <property type="project" value="UniProtKB-UniRule"/>
</dbReference>
<evidence type="ECO:0000256" key="2">
    <source>
        <dbReference type="ARBA" id="ARBA00022598"/>
    </source>
</evidence>
<dbReference type="PROSITE" id="PS00178">
    <property type="entry name" value="AA_TRNA_LIGASE_I"/>
    <property type="match status" value="1"/>
</dbReference>
<gene>
    <name evidence="7 10" type="primary">gltX</name>
    <name evidence="10" type="ORF">BN874_1620035</name>
</gene>
<dbReference type="EMBL" id="CBTK010000071">
    <property type="protein sequence ID" value="CDH44376.1"/>
    <property type="molecule type" value="Genomic_DNA"/>
</dbReference>